<organism evidence="2 3">
    <name type="scientific">Araneus ventricosus</name>
    <name type="common">Orbweaver spider</name>
    <name type="synonym">Epeira ventricosa</name>
    <dbReference type="NCBI Taxonomy" id="182803"/>
    <lineage>
        <taxon>Eukaryota</taxon>
        <taxon>Metazoa</taxon>
        <taxon>Ecdysozoa</taxon>
        <taxon>Arthropoda</taxon>
        <taxon>Chelicerata</taxon>
        <taxon>Arachnida</taxon>
        <taxon>Araneae</taxon>
        <taxon>Araneomorphae</taxon>
        <taxon>Entelegynae</taxon>
        <taxon>Araneoidea</taxon>
        <taxon>Araneidae</taxon>
        <taxon>Araneus</taxon>
    </lineage>
</organism>
<evidence type="ECO:0000313" key="2">
    <source>
        <dbReference type="EMBL" id="GBN12842.1"/>
    </source>
</evidence>
<keyword evidence="1" id="KW-0812">Transmembrane</keyword>
<keyword evidence="1" id="KW-0472">Membrane</keyword>
<evidence type="ECO:0000313" key="3">
    <source>
        <dbReference type="Proteomes" id="UP000499080"/>
    </source>
</evidence>
<keyword evidence="1" id="KW-1133">Transmembrane helix</keyword>
<accession>A0A4Y2LE04</accession>
<proteinExistence type="predicted"/>
<keyword evidence="3" id="KW-1185">Reference proteome</keyword>
<protein>
    <submittedName>
        <fullName evidence="2">Uncharacterized protein</fullName>
    </submittedName>
</protein>
<reference evidence="2 3" key="1">
    <citation type="journal article" date="2019" name="Sci. Rep.">
        <title>Orb-weaving spider Araneus ventricosus genome elucidates the spidroin gene catalogue.</title>
        <authorList>
            <person name="Kono N."/>
            <person name="Nakamura H."/>
            <person name="Ohtoshi R."/>
            <person name="Moran D.A.P."/>
            <person name="Shinohara A."/>
            <person name="Yoshida Y."/>
            <person name="Fujiwara M."/>
            <person name="Mori M."/>
            <person name="Tomita M."/>
            <person name="Arakawa K."/>
        </authorList>
    </citation>
    <scope>NUCLEOTIDE SEQUENCE [LARGE SCALE GENOMIC DNA]</scope>
</reference>
<dbReference type="AlphaFoldDB" id="A0A4Y2LE04"/>
<evidence type="ECO:0000256" key="1">
    <source>
        <dbReference type="SAM" id="Phobius"/>
    </source>
</evidence>
<name>A0A4Y2LE04_ARAVE</name>
<comment type="caution">
    <text evidence="2">The sequence shown here is derived from an EMBL/GenBank/DDBJ whole genome shotgun (WGS) entry which is preliminary data.</text>
</comment>
<sequence length="138" mass="14606">MSNLDLRGIRPTSLAVGISSHHLFVQDTIKEAVSKASELLMYGVKIVGYVVDALGFMYDGFQSSFFGGKTVLDTIKEAVSKASELLMYGMKVVGYVVDALGFVFAGLKSIFFGGKAVLVSTSSAALKLYGSVAGESDD</sequence>
<dbReference type="EMBL" id="BGPR01005726">
    <property type="protein sequence ID" value="GBN12842.1"/>
    <property type="molecule type" value="Genomic_DNA"/>
</dbReference>
<gene>
    <name evidence="2" type="ORF">AVEN_274268_1</name>
</gene>
<feature type="transmembrane region" description="Helical" evidence="1">
    <location>
        <begin position="85"/>
        <end position="107"/>
    </location>
</feature>
<dbReference type="Proteomes" id="UP000499080">
    <property type="component" value="Unassembled WGS sequence"/>
</dbReference>